<keyword evidence="2" id="KW-1185">Reference proteome</keyword>
<protein>
    <submittedName>
        <fullName evidence="1">Uncharacterized protein</fullName>
    </submittedName>
</protein>
<reference evidence="1" key="1">
    <citation type="submission" date="2010-02" db="EMBL/GenBank/DDBJ databases">
        <title>Sequencing and annotation of the Blastocystis hominis genome.</title>
        <authorList>
            <person name="Wincker P."/>
        </authorList>
    </citation>
    <scope>NUCLEOTIDE SEQUENCE</scope>
    <source>
        <strain evidence="1">Singapore isolate B</strain>
    </source>
</reference>
<dbReference type="AlphaFoldDB" id="D8M4Z6"/>
<name>D8M4Z6_BLAHO</name>
<dbReference type="OrthoDB" id="10478216at2759"/>
<organism evidence="1">
    <name type="scientific">Blastocystis hominis</name>
    <dbReference type="NCBI Taxonomy" id="12968"/>
    <lineage>
        <taxon>Eukaryota</taxon>
        <taxon>Sar</taxon>
        <taxon>Stramenopiles</taxon>
        <taxon>Bigyra</taxon>
        <taxon>Opalozoa</taxon>
        <taxon>Opalinata</taxon>
        <taxon>Blastocystidae</taxon>
        <taxon>Blastocystis</taxon>
    </lineage>
</organism>
<sequence length="372" mass="42741">MSSRANQFIADTPEPPAWLTRVCQSPMGKSLFLYILKDPTLHDHLRTGDYNALIDFFTSTLILNSTDLCSTIHQVDLNCCCYATTVLFFDRILNDIAHSTSHAECESKIAQFLDSYSFASVQECNVFINYIATLLAALPSPPIQAFLQQLLERVFDTLRARHSTTLITLLCYAGTARFNDLLPAIQSVLTDDYTRLAELNSRLHQLSPEDQAAFRQNRLSQLLFSYLASQLVSIQFSGSRFMEMVVQILLWLLLEKPAEKEQAPLLRMLRMCTSRDAVRFRDMELRELMMKLCGKESEGVTEIGWFYREYCMQWLEMCFAKGNIGQFTKDSLFFFLDLLAVLAEQENYTERVTSIMVTIPCLVFHVRVKTQR</sequence>
<dbReference type="EMBL" id="FN668655">
    <property type="protein sequence ID" value="CBK23135.2"/>
    <property type="molecule type" value="Genomic_DNA"/>
</dbReference>
<evidence type="ECO:0000313" key="2">
    <source>
        <dbReference type="Proteomes" id="UP000008312"/>
    </source>
</evidence>
<dbReference type="GeneID" id="24920183"/>
<proteinExistence type="predicted"/>
<evidence type="ECO:0000313" key="1">
    <source>
        <dbReference type="EMBL" id="CBK23135.2"/>
    </source>
</evidence>
<accession>D8M4Z6</accession>
<gene>
    <name evidence="1" type="ORF">GSBLH_T00003060001</name>
</gene>
<dbReference type="RefSeq" id="XP_012897183.1">
    <property type="nucleotide sequence ID" value="XM_013041729.1"/>
</dbReference>
<dbReference type="InParanoid" id="D8M4Z6"/>
<dbReference type="Proteomes" id="UP000008312">
    <property type="component" value="Unassembled WGS sequence"/>
</dbReference>